<feature type="region of interest" description="Disordered" evidence="1">
    <location>
        <begin position="56"/>
        <end position="88"/>
    </location>
</feature>
<name>A0AB34HY04_ESCRO</name>
<feature type="transmembrane region" description="Helical" evidence="2">
    <location>
        <begin position="102"/>
        <end position="122"/>
    </location>
</feature>
<evidence type="ECO:0000313" key="4">
    <source>
        <dbReference type="Proteomes" id="UP001159641"/>
    </source>
</evidence>
<dbReference type="EMBL" id="JAIQCJ010000544">
    <property type="protein sequence ID" value="KAJ8796030.1"/>
    <property type="molecule type" value="Genomic_DNA"/>
</dbReference>
<evidence type="ECO:0000313" key="3">
    <source>
        <dbReference type="EMBL" id="KAJ8796030.1"/>
    </source>
</evidence>
<keyword evidence="2" id="KW-0812">Transmembrane</keyword>
<feature type="compositionally biased region" description="Low complexity" evidence="1">
    <location>
        <begin position="58"/>
        <end position="67"/>
    </location>
</feature>
<keyword evidence="4" id="KW-1185">Reference proteome</keyword>
<gene>
    <name evidence="3" type="ORF">J1605_002792</name>
</gene>
<keyword evidence="2" id="KW-0472">Membrane</keyword>
<proteinExistence type="predicted"/>
<reference evidence="3 4" key="1">
    <citation type="submission" date="2022-11" db="EMBL/GenBank/DDBJ databases">
        <title>Whole genome sequence of Eschrichtius robustus ER-17-0199.</title>
        <authorList>
            <person name="Bruniche-Olsen A."/>
            <person name="Black A.N."/>
            <person name="Fields C.J."/>
            <person name="Walden K."/>
            <person name="Dewoody J.A."/>
        </authorList>
    </citation>
    <scope>NUCLEOTIDE SEQUENCE [LARGE SCALE GENOMIC DNA]</scope>
    <source>
        <strain evidence="3">ER-17-0199</strain>
        <tissue evidence="3">Blubber</tissue>
    </source>
</reference>
<dbReference type="AlphaFoldDB" id="A0AB34HY04"/>
<sequence length="149" mass="17263">MTPFFSIVQIKITLFIFHYLIYRLAPSSFSTKHSLPIPSIVPSYMAMTAAAKRKRKLTSSTSNTSLSAEVNSGSAKRVHQDNSSDKHFQENRPTMAVKFNEWWKFFLNDTFTIFIYLFISSLEYKRNIHKVKPSMVRKFGRSISKGNLR</sequence>
<comment type="caution">
    <text evidence="3">The sequence shown here is derived from an EMBL/GenBank/DDBJ whole genome shotgun (WGS) entry which is preliminary data.</text>
</comment>
<protein>
    <submittedName>
        <fullName evidence="3">Uncharacterized protein</fullName>
    </submittedName>
</protein>
<accession>A0AB34HY04</accession>
<organism evidence="3 4">
    <name type="scientific">Eschrichtius robustus</name>
    <name type="common">California gray whale</name>
    <name type="synonym">Eschrichtius gibbosus</name>
    <dbReference type="NCBI Taxonomy" id="9764"/>
    <lineage>
        <taxon>Eukaryota</taxon>
        <taxon>Metazoa</taxon>
        <taxon>Chordata</taxon>
        <taxon>Craniata</taxon>
        <taxon>Vertebrata</taxon>
        <taxon>Euteleostomi</taxon>
        <taxon>Mammalia</taxon>
        <taxon>Eutheria</taxon>
        <taxon>Laurasiatheria</taxon>
        <taxon>Artiodactyla</taxon>
        <taxon>Whippomorpha</taxon>
        <taxon>Cetacea</taxon>
        <taxon>Mysticeti</taxon>
        <taxon>Eschrichtiidae</taxon>
        <taxon>Eschrichtius</taxon>
    </lineage>
</organism>
<keyword evidence="2" id="KW-1133">Transmembrane helix</keyword>
<dbReference type="Proteomes" id="UP001159641">
    <property type="component" value="Unassembled WGS sequence"/>
</dbReference>
<evidence type="ECO:0000256" key="1">
    <source>
        <dbReference type="SAM" id="MobiDB-lite"/>
    </source>
</evidence>
<feature type="transmembrane region" description="Helical" evidence="2">
    <location>
        <begin position="7"/>
        <end position="25"/>
    </location>
</feature>
<evidence type="ECO:0000256" key="2">
    <source>
        <dbReference type="SAM" id="Phobius"/>
    </source>
</evidence>
<feature type="compositionally biased region" description="Basic and acidic residues" evidence="1">
    <location>
        <begin position="78"/>
        <end position="88"/>
    </location>
</feature>